<dbReference type="InterPro" id="IPR015155">
    <property type="entry name" value="PFU"/>
</dbReference>
<dbReference type="AlphaFoldDB" id="A0A1G4IF33"/>
<feature type="repeat" description="WD" evidence="6">
    <location>
        <begin position="207"/>
        <end position="238"/>
    </location>
</feature>
<feature type="repeat" description="WD" evidence="6">
    <location>
        <begin position="165"/>
        <end position="206"/>
    </location>
</feature>
<dbReference type="SUPFAM" id="SSF50978">
    <property type="entry name" value="WD40 repeat-like"/>
    <property type="match status" value="1"/>
</dbReference>
<comment type="subcellular location">
    <subcellularLocation>
        <location evidence="1">Cytoplasm</location>
    </subcellularLocation>
</comment>
<dbReference type="InterPro" id="IPR011989">
    <property type="entry name" value="ARM-like"/>
</dbReference>
<evidence type="ECO:0000259" key="8">
    <source>
        <dbReference type="PROSITE" id="PS51396"/>
    </source>
</evidence>
<dbReference type="RefSeq" id="XP_067081676.1">
    <property type="nucleotide sequence ID" value="XM_067225575.1"/>
</dbReference>
<dbReference type="Gene3D" id="2.130.10.10">
    <property type="entry name" value="YVTN repeat-like/Quinoprotein amine dehydrogenase"/>
    <property type="match status" value="2"/>
</dbReference>
<dbReference type="InterPro" id="IPR013535">
    <property type="entry name" value="PUL_dom"/>
</dbReference>
<dbReference type="Gene3D" id="3.10.20.870">
    <property type="entry name" value="PFU (PLAA family ubiquitin binding), C-terminal domain"/>
    <property type="match status" value="1"/>
</dbReference>
<dbReference type="Pfam" id="PF09070">
    <property type="entry name" value="PFU"/>
    <property type="match status" value="1"/>
</dbReference>
<dbReference type="GO" id="GO:0043130">
    <property type="term" value="F:ubiquitin binding"/>
    <property type="evidence" value="ECO:0007669"/>
    <property type="project" value="TreeGrafter"/>
</dbReference>
<dbReference type="GO" id="GO:0005634">
    <property type="term" value="C:nucleus"/>
    <property type="evidence" value="ECO:0007669"/>
    <property type="project" value="TreeGrafter"/>
</dbReference>
<dbReference type="Proteomes" id="UP000195570">
    <property type="component" value="Unassembled WGS sequence"/>
</dbReference>
<accession>A0A1G4IF33</accession>
<feature type="domain" description="PFU" evidence="7">
    <location>
        <begin position="404"/>
        <end position="512"/>
    </location>
</feature>
<dbReference type="PROSITE" id="PS50082">
    <property type="entry name" value="WD_REPEATS_2"/>
    <property type="match status" value="3"/>
</dbReference>
<keyword evidence="2" id="KW-0963">Cytoplasm</keyword>
<dbReference type="PANTHER" id="PTHR19849">
    <property type="entry name" value="PHOSPHOLIPASE A-2-ACTIVATING PROTEIN"/>
    <property type="match status" value="1"/>
</dbReference>
<dbReference type="GeneID" id="92376446"/>
<protein>
    <submittedName>
        <fullName evidence="9">WD domain, G-beta repeat/PFU (PLAA family ubiquitin binding), putative</fullName>
    </submittedName>
</protein>
<keyword evidence="3 6" id="KW-0853">WD repeat</keyword>
<name>A0A1G4IF33_TRYEQ</name>
<evidence type="ECO:0000256" key="6">
    <source>
        <dbReference type="PROSITE-ProRule" id="PRU00221"/>
    </source>
</evidence>
<keyword evidence="5" id="KW-0687">Ribonucleoprotein</keyword>
<dbReference type="Gene3D" id="1.25.10.10">
    <property type="entry name" value="Leucine-rich Repeat Variant"/>
    <property type="match status" value="1"/>
</dbReference>
<evidence type="ECO:0000256" key="1">
    <source>
        <dbReference type="ARBA" id="ARBA00004496"/>
    </source>
</evidence>
<dbReference type="GO" id="GO:1990904">
    <property type="term" value="C:ribonucleoprotein complex"/>
    <property type="evidence" value="ECO:0007669"/>
    <property type="project" value="UniProtKB-KW"/>
</dbReference>
<dbReference type="InterPro" id="IPR001680">
    <property type="entry name" value="WD40_rpt"/>
</dbReference>
<organism evidence="9 10">
    <name type="scientific">Trypanosoma equiperdum</name>
    <dbReference type="NCBI Taxonomy" id="5694"/>
    <lineage>
        <taxon>Eukaryota</taxon>
        <taxon>Discoba</taxon>
        <taxon>Euglenozoa</taxon>
        <taxon>Kinetoplastea</taxon>
        <taxon>Metakinetoplastina</taxon>
        <taxon>Trypanosomatida</taxon>
        <taxon>Trypanosomatidae</taxon>
        <taxon>Trypanosoma</taxon>
    </lineage>
</organism>
<dbReference type="InterPro" id="IPR015943">
    <property type="entry name" value="WD40/YVTN_repeat-like_dom_sf"/>
</dbReference>
<dbReference type="GO" id="GO:0010992">
    <property type="term" value="P:ubiquitin recycling"/>
    <property type="evidence" value="ECO:0007669"/>
    <property type="project" value="TreeGrafter"/>
</dbReference>
<evidence type="ECO:0000256" key="4">
    <source>
        <dbReference type="ARBA" id="ARBA00022737"/>
    </source>
</evidence>
<keyword evidence="4" id="KW-0677">Repeat</keyword>
<dbReference type="Pfam" id="PF00400">
    <property type="entry name" value="WD40"/>
    <property type="match status" value="3"/>
</dbReference>
<dbReference type="PANTHER" id="PTHR19849:SF0">
    <property type="entry name" value="PHOSPHOLIPASE A-2-ACTIVATING PROTEIN"/>
    <property type="match status" value="1"/>
</dbReference>
<dbReference type="PRINTS" id="PR00320">
    <property type="entry name" value="GPROTEINBRPT"/>
</dbReference>
<evidence type="ECO:0000256" key="5">
    <source>
        <dbReference type="ARBA" id="ARBA00023274"/>
    </source>
</evidence>
<feature type="repeat" description="WD" evidence="6">
    <location>
        <begin position="323"/>
        <end position="345"/>
    </location>
</feature>
<gene>
    <name evidence="9" type="ORF">TEOVI_000250600</name>
</gene>
<evidence type="ECO:0000256" key="3">
    <source>
        <dbReference type="ARBA" id="ARBA00022574"/>
    </source>
</evidence>
<evidence type="ECO:0000313" key="9">
    <source>
        <dbReference type="EMBL" id="SCU70931.1"/>
    </source>
</evidence>
<dbReference type="FunFam" id="2.130.10.10:FF:002140">
    <property type="entry name" value="WD domain, G-beta repeat/PFU (PLAA family ubiquitin binding), putative"/>
    <property type="match status" value="1"/>
</dbReference>
<evidence type="ECO:0000259" key="7">
    <source>
        <dbReference type="PROSITE" id="PS51394"/>
    </source>
</evidence>
<dbReference type="PROSITE" id="PS51396">
    <property type="entry name" value="PUL"/>
    <property type="match status" value="1"/>
</dbReference>
<dbReference type="PROSITE" id="PS51394">
    <property type="entry name" value="PFU"/>
    <property type="match status" value="1"/>
</dbReference>
<dbReference type="EMBL" id="CZPT02001539">
    <property type="protein sequence ID" value="SCU70931.1"/>
    <property type="molecule type" value="Genomic_DNA"/>
</dbReference>
<proteinExistence type="predicted"/>
<sequence>MSKAPELCYLLRAEGRIHTADVRHVSSSSGLLLTSSRDQTTFVIDAPGTTPWPSGDDFPTGLTLTGHTAFVNFAIMHSGIPLLGGEPCVITGGNDKHVALWNPQTAALEAVLDSHSHGVCCGLVVTSTVAEGAGHDGSVGDIVTGDWGGMCLVFDATTGDVKQCYRGHSTAVRSITQLPRTSSIVSASGDKTLHQWNVATGEEIAVYTGHTDVVQCVCAISSTRFASGSNDTTIIIWDTTVGTHPLRSLLMHHSLVYSLCFCNDRQLLFSASEDCTVKVISGASTVSAPTVGSSVDVGDVAVVQSINHPCVVWSVCTTEVGDIVTGAADGAVRVWTLNDELMASVGKLEALAEAVATQKLDIKITSIAGTNIADLPPVEQLHQKKGVQEGERCFVRTKGETVEVYAWDQGRWEKIGIVTEGTQGQPYTGAQSGSAAQKPKVYFNGVPYDYVFDVDVNGTMLKLPYNRGQNIFDAAQDFINKNSAVVSQTHKEEIQNFILNNIDPQDALLLTGSQQGLSAAGGGTVSGGGSHEPVFSQFAREAMEMRQAGASHVPSWGEALRNMENAGVTANDVAFSGYAREEIELQRQQEKQLPQAPTAGGSDVVAWSSHRYFTSINLEGVQKKINELTGGTEFGELVQRVEAGARAAPSVGLLLNIMELHKRLPEASRFPALDLLSRLLAVGRHPYRWLLLLLGDSPGEWYCSPLKFMEECVLGVDRASDAECLVTVRLFLHAAAALDALPASTSITPEQAAVLLQAFTQAPRSFIKKNMNNNMKKSVSALLQNVSLLLAHGAPMFGDEGRLNCTQECVRMASHMLLLEPMSSPVIAEVVATVLTLLQAESTANAAAAVGRGTLLHTMRLLKSGSEQRCRRAADIILRVLEADGS</sequence>
<keyword evidence="10" id="KW-1185">Reference proteome</keyword>
<dbReference type="PROSITE" id="PS50294">
    <property type="entry name" value="WD_REPEATS_REGION"/>
    <property type="match status" value="1"/>
</dbReference>
<dbReference type="VEuPathDB" id="TriTrypDB:TEOVI_000250600"/>
<dbReference type="InterPro" id="IPR036322">
    <property type="entry name" value="WD40_repeat_dom_sf"/>
</dbReference>
<dbReference type="GO" id="GO:0005737">
    <property type="term" value="C:cytoplasm"/>
    <property type="evidence" value="ECO:0007669"/>
    <property type="project" value="UniProtKB-SubCell"/>
</dbReference>
<reference evidence="9" key="1">
    <citation type="submission" date="2016-09" db="EMBL/GenBank/DDBJ databases">
        <authorList>
            <person name="Hebert L."/>
            <person name="Moumen B."/>
        </authorList>
    </citation>
    <scope>NUCLEOTIDE SEQUENCE [LARGE SCALE GENOMIC DNA]</scope>
    <source>
        <strain evidence="9">OVI</strain>
    </source>
</reference>
<dbReference type="InterPro" id="IPR038122">
    <property type="entry name" value="PFU_sf"/>
</dbReference>
<evidence type="ECO:0000256" key="2">
    <source>
        <dbReference type="ARBA" id="ARBA00022490"/>
    </source>
</evidence>
<feature type="domain" description="PUL" evidence="8">
    <location>
        <begin position="603"/>
        <end position="880"/>
    </location>
</feature>
<comment type="caution">
    <text evidence="9">The sequence shown here is derived from an EMBL/GenBank/DDBJ whole genome shotgun (WGS) entry which is preliminary data.</text>
</comment>
<dbReference type="GO" id="GO:0043161">
    <property type="term" value="P:proteasome-mediated ubiquitin-dependent protein catabolic process"/>
    <property type="evidence" value="ECO:0007669"/>
    <property type="project" value="TreeGrafter"/>
</dbReference>
<dbReference type="SMART" id="SM00320">
    <property type="entry name" value="WD40"/>
    <property type="match status" value="7"/>
</dbReference>
<dbReference type="CDD" id="cd00200">
    <property type="entry name" value="WD40"/>
    <property type="match status" value="1"/>
</dbReference>
<evidence type="ECO:0000313" key="10">
    <source>
        <dbReference type="Proteomes" id="UP000195570"/>
    </source>
</evidence>
<dbReference type="InterPro" id="IPR020472">
    <property type="entry name" value="WD40_PAC1"/>
</dbReference>